<proteinExistence type="predicted"/>
<dbReference type="SUPFAM" id="SSF47413">
    <property type="entry name" value="lambda repressor-like DNA-binding domains"/>
    <property type="match status" value="1"/>
</dbReference>
<dbReference type="Pfam" id="PF01381">
    <property type="entry name" value="HTH_3"/>
    <property type="match status" value="1"/>
</dbReference>
<evidence type="ECO:0000259" key="4">
    <source>
        <dbReference type="PROSITE" id="PS50943"/>
    </source>
</evidence>
<protein>
    <submittedName>
        <fullName evidence="5">XRE family transcriptional regulator</fullName>
    </submittedName>
</protein>
<dbReference type="InterPro" id="IPR010982">
    <property type="entry name" value="Lambda_DNA-bd_dom_sf"/>
</dbReference>
<accession>A0A7J3SLM4</accession>
<comment type="caution">
    <text evidence="5">The sequence shown here is derived from an EMBL/GenBank/DDBJ whole genome shotgun (WGS) entry which is preliminary data.</text>
</comment>
<dbReference type="GO" id="GO:0003677">
    <property type="term" value="F:DNA binding"/>
    <property type="evidence" value="ECO:0007669"/>
    <property type="project" value="UniProtKB-KW"/>
</dbReference>
<keyword evidence="1" id="KW-0805">Transcription regulation</keyword>
<dbReference type="Gene3D" id="1.10.260.40">
    <property type="entry name" value="lambda repressor-like DNA-binding domains"/>
    <property type="match status" value="1"/>
</dbReference>
<dbReference type="InterPro" id="IPR001387">
    <property type="entry name" value="Cro/C1-type_HTH"/>
</dbReference>
<feature type="domain" description="HTH cro/C1-type" evidence="4">
    <location>
        <begin position="9"/>
        <end position="63"/>
    </location>
</feature>
<dbReference type="PROSITE" id="PS50943">
    <property type="entry name" value="HTH_CROC1"/>
    <property type="match status" value="1"/>
</dbReference>
<dbReference type="GO" id="GO:0005829">
    <property type="term" value="C:cytosol"/>
    <property type="evidence" value="ECO:0007669"/>
    <property type="project" value="TreeGrafter"/>
</dbReference>
<keyword evidence="2" id="KW-0238">DNA-binding</keyword>
<evidence type="ECO:0000313" key="5">
    <source>
        <dbReference type="EMBL" id="HGZ60253.1"/>
    </source>
</evidence>
<evidence type="ECO:0000256" key="1">
    <source>
        <dbReference type="ARBA" id="ARBA00023015"/>
    </source>
</evidence>
<dbReference type="EMBL" id="DTLS01000094">
    <property type="protein sequence ID" value="HGZ60253.1"/>
    <property type="molecule type" value="Genomic_DNA"/>
</dbReference>
<keyword evidence="3" id="KW-0804">Transcription</keyword>
<dbReference type="CDD" id="cd00093">
    <property type="entry name" value="HTH_XRE"/>
    <property type="match status" value="1"/>
</dbReference>
<sequence length="118" mass="13870">MSEILGQRIRELREEKRISQKAMADFLNTTRQRYARIEKGEIDITYKDLCRIASKLGVDPNQITSSLKEEKGLVVQFRELSNAEAAAEKMAKVEEILRVFFAHKRVWKRMFKPEDVLR</sequence>
<dbReference type="GO" id="GO:0003700">
    <property type="term" value="F:DNA-binding transcription factor activity"/>
    <property type="evidence" value="ECO:0007669"/>
    <property type="project" value="TreeGrafter"/>
</dbReference>
<dbReference type="PANTHER" id="PTHR46797:SF23">
    <property type="entry name" value="HTH-TYPE TRANSCRIPTIONAL REGULATOR SUTR"/>
    <property type="match status" value="1"/>
</dbReference>
<evidence type="ECO:0000256" key="2">
    <source>
        <dbReference type="ARBA" id="ARBA00023125"/>
    </source>
</evidence>
<reference evidence="5" key="1">
    <citation type="journal article" date="2020" name="mSystems">
        <title>Genome- and Community-Level Interaction Insights into Carbon Utilization and Element Cycling Functions of Hydrothermarchaeota in Hydrothermal Sediment.</title>
        <authorList>
            <person name="Zhou Z."/>
            <person name="Liu Y."/>
            <person name="Xu W."/>
            <person name="Pan J."/>
            <person name="Luo Z.H."/>
            <person name="Li M."/>
        </authorList>
    </citation>
    <scope>NUCLEOTIDE SEQUENCE [LARGE SCALE GENOMIC DNA]</scope>
    <source>
        <strain evidence="5">SpSt-885</strain>
    </source>
</reference>
<dbReference type="AlphaFoldDB" id="A0A7J3SLM4"/>
<organism evidence="5">
    <name type="scientific">Fervidicoccus fontis</name>
    <dbReference type="NCBI Taxonomy" id="683846"/>
    <lineage>
        <taxon>Archaea</taxon>
        <taxon>Thermoproteota</taxon>
        <taxon>Thermoprotei</taxon>
        <taxon>Fervidicoccales</taxon>
        <taxon>Fervidicoccaceae</taxon>
        <taxon>Fervidicoccus</taxon>
    </lineage>
</organism>
<evidence type="ECO:0000256" key="3">
    <source>
        <dbReference type="ARBA" id="ARBA00023163"/>
    </source>
</evidence>
<dbReference type="PANTHER" id="PTHR46797">
    <property type="entry name" value="HTH-TYPE TRANSCRIPTIONAL REGULATOR"/>
    <property type="match status" value="1"/>
</dbReference>
<gene>
    <name evidence="5" type="ORF">ENW83_03485</name>
</gene>
<dbReference type="SMART" id="SM00530">
    <property type="entry name" value="HTH_XRE"/>
    <property type="match status" value="1"/>
</dbReference>
<name>A0A7J3SLM4_9CREN</name>
<dbReference type="InterPro" id="IPR050807">
    <property type="entry name" value="TransReg_Diox_bact_type"/>
</dbReference>